<dbReference type="InterPro" id="IPR037278">
    <property type="entry name" value="ARFGAP/RecO"/>
</dbReference>
<evidence type="ECO:0000256" key="5">
    <source>
        <dbReference type="PROSITE-ProRule" id="PRU00288"/>
    </source>
</evidence>
<dbReference type="PROSITE" id="PS50115">
    <property type="entry name" value="ARFGAP"/>
    <property type="match status" value="1"/>
</dbReference>
<keyword evidence="4" id="KW-0862">Zinc</keyword>
<dbReference type="GO" id="GO:0005096">
    <property type="term" value="F:GTPase activator activity"/>
    <property type="evidence" value="ECO:0007669"/>
    <property type="project" value="UniProtKB-KW"/>
</dbReference>
<dbReference type="PANTHER" id="PTHR45686:SF4">
    <property type="entry name" value="ADP-RIBOSYLATION FACTOR GTPASE ACTIVATING PROTEIN 3, ISOFORM H"/>
    <property type="match status" value="1"/>
</dbReference>
<accession>A0A1C7NU99</accession>
<evidence type="ECO:0000256" key="1">
    <source>
        <dbReference type="ARBA" id="ARBA00022468"/>
    </source>
</evidence>
<reference evidence="8 9" key="1">
    <citation type="submission" date="2016-03" db="EMBL/GenBank/DDBJ databases">
        <title>Choanephora cucurbitarum.</title>
        <authorList>
            <person name="Min B."/>
            <person name="Park H."/>
            <person name="Park J.-H."/>
            <person name="Shin H.-D."/>
            <person name="Choi I.-G."/>
        </authorList>
    </citation>
    <scope>NUCLEOTIDE SEQUENCE [LARGE SCALE GENOMIC DNA]</scope>
    <source>
        <strain evidence="8 9">KUS-F28377</strain>
    </source>
</reference>
<dbReference type="SUPFAM" id="SSF57863">
    <property type="entry name" value="ArfGap/RecO-like zinc finger"/>
    <property type="match status" value="1"/>
</dbReference>
<dbReference type="PRINTS" id="PR00405">
    <property type="entry name" value="REVINTRACTNG"/>
</dbReference>
<dbReference type="Gene3D" id="1.10.220.150">
    <property type="entry name" value="Arf GTPase activating protein"/>
    <property type="match status" value="1"/>
</dbReference>
<feature type="region of interest" description="Disordered" evidence="6">
    <location>
        <begin position="237"/>
        <end position="326"/>
    </location>
</feature>
<organism evidence="8 9">
    <name type="scientific">Choanephora cucurbitarum</name>
    <dbReference type="NCBI Taxonomy" id="101091"/>
    <lineage>
        <taxon>Eukaryota</taxon>
        <taxon>Fungi</taxon>
        <taxon>Fungi incertae sedis</taxon>
        <taxon>Mucoromycota</taxon>
        <taxon>Mucoromycotina</taxon>
        <taxon>Mucoromycetes</taxon>
        <taxon>Mucorales</taxon>
        <taxon>Mucorineae</taxon>
        <taxon>Choanephoraceae</taxon>
        <taxon>Choanephoroideae</taxon>
        <taxon>Choanephora</taxon>
    </lineage>
</organism>
<sequence>MTPLPKTQVASTFKSLLNNRRNKGCFDCHTKNPTWASVTFGIFLCQDCAAVHRNLGVHVSYVKSTLLDAWSDEQLKTMVLGGNANAREAFGDSVMDMTDAHAKYTSKSALNYQNKLLQKVATASSSALLVDPPNTLIDLNEAPSNTLIDFDEPHTNTLIDLNESSSNTLIDLKESPSNTLIDIDEPHANTLIDLHESSSSAALNDLIQSTPANEKDLLEDFVSTPTNPAVDDFFSQFEHPQTKKKRQPKPPRQKLGARKVQSHVFQQQAALARQEEKMRAEGVDEDEIGRSSRNKSLAMENSQIPKLAPPSSRLQYQPAVEETTEKTTERLGMMSLGKPTKKEEEPEEYYAREKFSEAKSISSDQYFGRDVNRDTGGHRLAQFQGSKSISSDQYFGRKPPKPISTSTPISKKIIRAASKGANKLQTMLADLE</sequence>
<evidence type="ECO:0000313" key="8">
    <source>
        <dbReference type="EMBL" id="OBZ91084.1"/>
    </source>
</evidence>
<protein>
    <submittedName>
        <fullName evidence="8">ADP-ribosylation factor GTPase-activating protein AGD10</fullName>
    </submittedName>
</protein>
<keyword evidence="9" id="KW-1185">Reference proteome</keyword>
<dbReference type="GO" id="GO:0008270">
    <property type="term" value="F:zinc ion binding"/>
    <property type="evidence" value="ECO:0007669"/>
    <property type="project" value="UniProtKB-KW"/>
</dbReference>
<feature type="compositionally biased region" description="Polar residues" evidence="6">
    <location>
        <begin position="383"/>
        <end position="393"/>
    </location>
</feature>
<dbReference type="InParanoid" id="A0A1C7NU99"/>
<dbReference type="InterPro" id="IPR038508">
    <property type="entry name" value="ArfGAP_dom_sf"/>
</dbReference>
<evidence type="ECO:0000256" key="4">
    <source>
        <dbReference type="ARBA" id="ARBA00022833"/>
    </source>
</evidence>
<dbReference type="GO" id="GO:0048205">
    <property type="term" value="P:COPI coating of Golgi vesicle"/>
    <property type="evidence" value="ECO:0007669"/>
    <property type="project" value="TreeGrafter"/>
</dbReference>
<dbReference type="SMART" id="SM00105">
    <property type="entry name" value="ArfGap"/>
    <property type="match status" value="1"/>
</dbReference>
<dbReference type="PANTHER" id="PTHR45686">
    <property type="entry name" value="ADP-RIBOSYLATION FACTOR GTPASE ACTIVATING PROTEIN 3, ISOFORM H-RELATED"/>
    <property type="match status" value="1"/>
</dbReference>
<keyword evidence="2" id="KW-0479">Metal-binding</keyword>
<feature type="region of interest" description="Disordered" evidence="6">
    <location>
        <begin position="383"/>
        <end position="409"/>
    </location>
</feature>
<comment type="caution">
    <text evidence="8">The sequence shown here is derived from an EMBL/GenBank/DDBJ whole genome shotgun (WGS) entry which is preliminary data.</text>
</comment>
<name>A0A1C7NU99_9FUNG</name>
<dbReference type="AlphaFoldDB" id="A0A1C7NU99"/>
<dbReference type="Pfam" id="PF01412">
    <property type="entry name" value="ArfGap"/>
    <property type="match status" value="1"/>
</dbReference>
<dbReference type="InterPro" id="IPR001164">
    <property type="entry name" value="ArfGAP_dom"/>
</dbReference>
<dbReference type="Proteomes" id="UP000093000">
    <property type="component" value="Unassembled WGS sequence"/>
</dbReference>
<evidence type="ECO:0000313" key="9">
    <source>
        <dbReference type="Proteomes" id="UP000093000"/>
    </source>
</evidence>
<keyword evidence="3 5" id="KW-0863">Zinc-finger</keyword>
<dbReference type="OrthoDB" id="983479at2759"/>
<evidence type="ECO:0000256" key="6">
    <source>
        <dbReference type="SAM" id="MobiDB-lite"/>
    </source>
</evidence>
<evidence type="ECO:0000256" key="3">
    <source>
        <dbReference type="ARBA" id="ARBA00022771"/>
    </source>
</evidence>
<dbReference type="CDD" id="cd08831">
    <property type="entry name" value="ArfGap_ArfGap2_3_like"/>
    <property type="match status" value="1"/>
</dbReference>
<proteinExistence type="predicted"/>
<keyword evidence="1" id="KW-0343">GTPase activation</keyword>
<feature type="compositionally biased region" description="Basic residues" evidence="6">
    <location>
        <begin position="242"/>
        <end position="261"/>
    </location>
</feature>
<feature type="domain" description="Arf-GAP" evidence="7">
    <location>
        <begin position="10"/>
        <end position="127"/>
    </location>
</feature>
<evidence type="ECO:0000256" key="2">
    <source>
        <dbReference type="ARBA" id="ARBA00022723"/>
    </source>
</evidence>
<dbReference type="STRING" id="101091.A0A1C7NU99"/>
<gene>
    <name evidence="8" type="primary">AGD10</name>
    <name evidence="8" type="ORF">A0J61_00869</name>
</gene>
<evidence type="ECO:0000259" key="7">
    <source>
        <dbReference type="PROSITE" id="PS50115"/>
    </source>
</evidence>
<dbReference type="GO" id="GO:0000139">
    <property type="term" value="C:Golgi membrane"/>
    <property type="evidence" value="ECO:0007669"/>
    <property type="project" value="GOC"/>
</dbReference>
<dbReference type="EMBL" id="LUGH01000023">
    <property type="protein sequence ID" value="OBZ91084.1"/>
    <property type="molecule type" value="Genomic_DNA"/>
</dbReference>
<feature type="compositionally biased region" description="Basic and acidic residues" evidence="6">
    <location>
        <begin position="273"/>
        <end position="282"/>
    </location>
</feature>